<evidence type="ECO:0000313" key="2">
    <source>
        <dbReference type="Proteomes" id="UP001385951"/>
    </source>
</evidence>
<evidence type="ECO:0000313" key="1">
    <source>
        <dbReference type="EMBL" id="KAK7677064.1"/>
    </source>
</evidence>
<organism evidence="1 2">
    <name type="scientific">Cerrena zonata</name>
    <dbReference type="NCBI Taxonomy" id="2478898"/>
    <lineage>
        <taxon>Eukaryota</taxon>
        <taxon>Fungi</taxon>
        <taxon>Dikarya</taxon>
        <taxon>Basidiomycota</taxon>
        <taxon>Agaricomycotina</taxon>
        <taxon>Agaricomycetes</taxon>
        <taxon>Polyporales</taxon>
        <taxon>Cerrenaceae</taxon>
        <taxon>Cerrena</taxon>
    </lineage>
</organism>
<proteinExistence type="predicted"/>
<name>A0AAW0FG13_9APHY</name>
<dbReference type="AlphaFoldDB" id="A0AAW0FG13"/>
<keyword evidence="2" id="KW-1185">Reference proteome</keyword>
<gene>
    <name evidence="1" type="ORF">QCA50_019962</name>
</gene>
<accession>A0AAW0FG13</accession>
<comment type="caution">
    <text evidence="1">The sequence shown here is derived from an EMBL/GenBank/DDBJ whole genome shotgun (WGS) entry which is preliminary data.</text>
</comment>
<sequence>MCPLTHFDVHSASNVQEPSSLPNPSVCMSGSGTMTPTPSVAFVHWSSSYHTVALSTYCTRNIVTPSSLISPIH</sequence>
<dbReference type="EMBL" id="JASBNA010000096">
    <property type="protein sequence ID" value="KAK7677064.1"/>
    <property type="molecule type" value="Genomic_DNA"/>
</dbReference>
<reference evidence="1 2" key="1">
    <citation type="submission" date="2022-09" db="EMBL/GenBank/DDBJ databases">
        <authorList>
            <person name="Palmer J.M."/>
        </authorList>
    </citation>
    <scope>NUCLEOTIDE SEQUENCE [LARGE SCALE GENOMIC DNA]</scope>
    <source>
        <strain evidence="1 2">DSM 7382</strain>
    </source>
</reference>
<dbReference type="Proteomes" id="UP001385951">
    <property type="component" value="Unassembled WGS sequence"/>
</dbReference>
<protein>
    <submittedName>
        <fullName evidence="1">Uncharacterized protein</fullName>
    </submittedName>
</protein>